<keyword evidence="2" id="KW-1185">Reference proteome</keyword>
<evidence type="ECO:0000313" key="2">
    <source>
        <dbReference type="Proteomes" id="UP000005237"/>
    </source>
</evidence>
<dbReference type="InterPro" id="IPR036397">
    <property type="entry name" value="RNaseH_sf"/>
</dbReference>
<protein>
    <submittedName>
        <fullName evidence="1">Uncharacterized protein</fullName>
    </submittedName>
</protein>
<dbReference type="InterPro" id="IPR001888">
    <property type="entry name" value="Transposase_1"/>
</dbReference>
<dbReference type="AlphaFoldDB" id="A0A8R1HXC9"/>
<dbReference type="Proteomes" id="UP000005237">
    <property type="component" value="Unassembled WGS sequence"/>
</dbReference>
<organism evidence="1 2">
    <name type="scientific">Caenorhabditis japonica</name>
    <dbReference type="NCBI Taxonomy" id="281687"/>
    <lineage>
        <taxon>Eukaryota</taxon>
        <taxon>Metazoa</taxon>
        <taxon>Ecdysozoa</taxon>
        <taxon>Nematoda</taxon>
        <taxon>Chromadorea</taxon>
        <taxon>Rhabditida</taxon>
        <taxon>Rhabditina</taxon>
        <taxon>Rhabditomorpha</taxon>
        <taxon>Rhabditoidea</taxon>
        <taxon>Rhabditidae</taxon>
        <taxon>Peloderinae</taxon>
        <taxon>Caenorhabditis</taxon>
    </lineage>
</organism>
<reference evidence="1" key="2">
    <citation type="submission" date="2022-06" db="UniProtKB">
        <authorList>
            <consortium name="EnsemblMetazoa"/>
        </authorList>
    </citation>
    <scope>IDENTIFICATION</scope>
    <source>
        <strain evidence="1">DF5081</strain>
    </source>
</reference>
<evidence type="ECO:0000313" key="1">
    <source>
        <dbReference type="EnsemblMetazoa" id="CJA08937.1"/>
    </source>
</evidence>
<reference evidence="2" key="1">
    <citation type="submission" date="2010-08" db="EMBL/GenBank/DDBJ databases">
        <authorList>
            <consortium name="Caenorhabditis japonica Sequencing Consortium"/>
            <person name="Wilson R.K."/>
        </authorList>
    </citation>
    <scope>NUCLEOTIDE SEQUENCE [LARGE SCALE GENOMIC DNA]</scope>
    <source>
        <strain evidence="2">DF5081</strain>
    </source>
</reference>
<dbReference type="Pfam" id="PF01359">
    <property type="entry name" value="Transposase_1"/>
    <property type="match status" value="1"/>
</dbReference>
<dbReference type="Gene3D" id="3.30.420.10">
    <property type="entry name" value="Ribonuclease H-like superfamily/Ribonuclease H"/>
    <property type="match status" value="1"/>
</dbReference>
<proteinExistence type="predicted"/>
<dbReference type="GO" id="GO:0003676">
    <property type="term" value="F:nucleic acid binding"/>
    <property type="evidence" value="ECO:0007669"/>
    <property type="project" value="InterPro"/>
</dbReference>
<sequence length="105" mass="11854">MTPPTEPSTATTMSSATEDCLRDGYPHAFPPFQMHTRVTICQSLLLTPYRKEFLADLVNGDESWVLYNSITHRAVWIARGEESPVKSKPDLHEKKCTATIFEKNA</sequence>
<accession>A0A8R1HXC9</accession>
<name>A0A8R1HXC9_CAEJA</name>
<dbReference type="EnsemblMetazoa" id="CJA08937.1">
    <property type="protein sequence ID" value="CJA08937.1"/>
    <property type="gene ID" value="WBGene00128139"/>
</dbReference>